<dbReference type="InterPro" id="IPR011701">
    <property type="entry name" value="MFS"/>
</dbReference>
<feature type="transmembrane region" description="Helical" evidence="6">
    <location>
        <begin position="290"/>
        <end position="309"/>
    </location>
</feature>
<dbReference type="PANTHER" id="PTHR43124">
    <property type="entry name" value="PURINE EFFLUX PUMP PBUE"/>
    <property type="match status" value="1"/>
</dbReference>
<feature type="transmembrane region" description="Helical" evidence="6">
    <location>
        <begin position="107"/>
        <end position="126"/>
    </location>
</feature>
<evidence type="ECO:0000256" key="1">
    <source>
        <dbReference type="ARBA" id="ARBA00004651"/>
    </source>
</evidence>
<feature type="transmembrane region" description="Helical" evidence="6">
    <location>
        <begin position="52"/>
        <end position="75"/>
    </location>
</feature>
<evidence type="ECO:0000256" key="4">
    <source>
        <dbReference type="ARBA" id="ARBA00022989"/>
    </source>
</evidence>
<dbReference type="SUPFAM" id="SSF103473">
    <property type="entry name" value="MFS general substrate transporter"/>
    <property type="match status" value="1"/>
</dbReference>
<keyword evidence="5 6" id="KW-0472">Membrane</keyword>
<dbReference type="EMBL" id="JAHZUY010000004">
    <property type="protein sequence ID" value="MBW8268425.1"/>
    <property type="molecule type" value="Genomic_DNA"/>
</dbReference>
<dbReference type="RefSeq" id="WP_220115935.1">
    <property type="nucleotide sequence ID" value="NZ_JAHZUY010000004.1"/>
</dbReference>
<evidence type="ECO:0000259" key="7">
    <source>
        <dbReference type="PROSITE" id="PS50850"/>
    </source>
</evidence>
<evidence type="ECO:0000256" key="5">
    <source>
        <dbReference type="ARBA" id="ARBA00023136"/>
    </source>
</evidence>
<keyword evidence="4 6" id="KW-1133">Transmembrane helix</keyword>
<dbReference type="InterPro" id="IPR050189">
    <property type="entry name" value="MFS_Efflux_Transporters"/>
</dbReference>
<sequence>MTPPAAAAPATRALAPAILALALGHVFSNAVRTLPAVAADLLERDLGLAADELAAITGIFPLAFAAAMVPVGVALDRYGVKPVALILLAIASAGAAAAALAPGPLGMALAQAVLGIGCSGMLMGPMTFAAKALPPARFALWSGLIQTTGNTGMLLSASPLAWLVEAAGWRAGYAVAAAFAVLAALLVAAIVRERPPRPRDPAPSAWTDAREVVALGLSRRLRAPVVLALASFAAVLGVRGLWGGPWLMEVKGMPRIAAGNLLLFCTLALTLGPTLAGWLARQAGGRERTLLAGGHLAAAGLLALLLLGGPGGPFGAFPAALDAALLAAFGLAIGFQVLAFPMVRAAVVPEQTGRALSAMNIAYFGGAAALQAVSGAAAAAGGAGAAIASFVLALVLCTAAFLMLSRPSNEGTHR</sequence>
<keyword evidence="2" id="KW-1003">Cell membrane</keyword>
<organism evidence="8 9">
    <name type="scientific">Caldovatus aquaticus</name>
    <dbReference type="NCBI Taxonomy" id="2865671"/>
    <lineage>
        <taxon>Bacteria</taxon>
        <taxon>Pseudomonadati</taxon>
        <taxon>Pseudomonadota</taxon>
        <taxon>Alphaproteobacteria</taxon>
        <taxon>Acetobacterales</taxon>
        <taxon>Roseomonadaceae</taxon>
        <taxon>Caldovatus</taxon>
    </lineage>
</organism>
<evidence type="ECO:0000256" key="2">
    <source>
        <dbReference type="ARBA" id="ARBA00022475"/>
    </source>
</evidence>
<dbReference type="PROSITE" id="PS50850">
    <property type="entry name" value="MFS"/>
    <property type="match status" value="1"/>
</dbReference>
<evidence type="ECO:0000313" key="9">
    <source>
        <dbReference type="Proteomes" id="UP001519924"/>
    </source>
</evidence>
<feature type="transmembrane region" description="Helical" evidence="6">
    <location>
        <begin position="315"/>
        <end position="340"/>
    </location>
</feature>
<feature type="transmembrane region" description="Helical" evidence="6">
    <location>
        <begin position="386"/>
        <end position="404"/>
    </location>
</feature>
<dbReference type="CDD" id="cd06174">
    <property type="entry name" value="MFS"/>
    <property type="match status" value="1"/>
</dbReference>
<comment type="subcellular location">
    <subcellularLocation>
        <location evidence="1">Cell membrane</location>
        <topology evidence="1">Multi-pass membrane protein</topology>
    </subcellularLocation>
</comment>
<keyword evidence="9" id="KW-1185">Reference proteome</keyword>
<comment type="caution">
    <text evidence="8">The sequence shown here is derived from an EMBL/GenBank/DDBJ whole genome shotgun (WGS) entry which is preliminary data.</text>
</comment>
<dbReference type="InterPro" id="IPR020846">
    <property type="entry name" value="MFS_dom"/>
</dbReference>
<feature type="transmembrane region" description="Helical" evidence="6">
    <location>
        <begin position="361"/>
        <end position="380"/>
    </location>
</feature>
<evidence type="ECO:0000256" key="3">
    <source>
        <dbReference type="ARBA" id="ARBA00022692"/>
    </source>
</evidence>
<accession>A0ABS7EYI7</accession>
<gene>
    <name evidence="8" type="ORF">K1J50_02890</name>
</gene>
<dbReference type="Gene3D" id="1.20.1250.20">
    <property type="entry name" value="MFS general substrate transporter like domains"/>
    <property type="match status" value="1"/>
</dbReference>
<feature type="domain" description="Major facilitator superfamily (MFS) profile" evidence="7">
    <location>
        <begin position="17"/>
        <end position="414"/>
    </location>
</feature>
<dbReference type="Proteomes" id="UP001519924">
    <property type="component" value="Unassembled WGS sequence"/>
</dbReference>
<dbReference type="Pfam" id="PF07690">
    <property type="entry name" value="MFS_1"/>
    <property type="match status" value="1"/>
</dbReference>
<feature type="transmembrane region" description="Helical" evidence="6">
    <location>
        <begin position="256"/>
        <end position="278"/>
    </location>
</feature>
<evidence type="ECO:0000313" key="8">
    <source>
        <dbReference type="EMBL" id="MBW8268425.1"/>
    </source>
</evidence>
<name>A0ABS7EYI7_9PROT</name>
<evidence type="ECO:0000256" key="6">
    <source>
        <dbReference type="SAM" id="Phobius"/>
    </source>
</evidence>
<proteinExistence type="predicted"/>
<feature type="transmembrane region" description="Helical" evidence="6">
    <location>
        <begin position="225"/>
        <end position="244"/>
    </location>
</feature>
<reference evidence="8 9" key="1">
    <citation type="submission" date="2021-08" db="EMBL/GenBank/DDBJ databases">
        <title>Caldovatus sediminis gen. nov., sp. nov., a moderately thermophilic bacterium isolated from a hot spring.</title>
        <authorList>
            <person name="Hu C.-J."/>
            <person name="Li W.-J."/>
            <person name="Xian W.-D."/>
        </authorList>
    </citation>
    <scope>NUCLEOTIDE SEQUENCE [LARGE SCALE GENOMIC DNA]</scope>
    <source>
        <strain evidence="8 9">SYSU G05006</strain>
    </source>
</reference>
<feature type="transmembrane region" description="Helical" evidence="6">
    <location>
        <begin position="170"/>
        <end position="191"/>
    </location>
</feature>
<protein>
    <submittedName>
        <fullName evidence="8">MFS transporter</fullName>
    </submittedName>
</protein>
<feature type="transmembrane region" description="Helical" evidence="6">
    <location>
        <begin position="138"/>
        <end position="164"/>
    </location>
</feature>
<dbReference type="InterPro" id="IPR036259">
    <property type="entry name" value="MFS_trans_sf"/>
</dbReference>
<dbReference type="PANTHER" id="PTHR43124:SF3">
    <property type="entry name" value="CHLORAMPHENICOL EFFLUX PUMP RV0191"/>
    <property type="match status" value="1"/>
</dbReference>
<feature type="transmembrane region" description="Helical" evidence="6">
    <location>
        <begin position="82"/>
        <end position="101"/>
    </location>
</feature>
<keyword evidence="3 6" id="KW-0812">Transmembrane</keyword>